<gene>
    <name evidence="3" type="ORF">AFM12_11415</name>
</gene>
<dbReference type="PANTHER" id="PTHR16026:SF0">
    <property type="entry name" value="CARTILAGE ACIDIC PROTEIN 1"/>
    <property type="match status" value="1"/>
</dbReference>
<evidence type="ECO:0000313" key="4">
    <source>
        <dbReference type="Proteomes" id="UP000050454"/>
    </source>
</evidence>
<dbReference type="PROSITE" id="PS51257">
    <property type="entry name" value="PROKAR_LIPOPROTEIN"/>
    <property type="match status" value="1"/>
</dbReference>
<evidence type="ECO:0000313" key="3">
    <source>
        <dbReference type="EMBL" id="KPM47847.1"/>
    </source>
</evidence>
<dbReference type="STRING" id="1605367.AFM12_11415"/>
<keyword evidence="4" id="KW-1185">Reference proteome</keyword>
<dbReference type="EMBL" id="LGTQ01000009">
    <property type="protein sequence ID" value="KPM47847.1"/>
    <property type="molecule type" value="Genomic_DNA"/>
</dbReference>
<dbReference type="Proteomes" id="UP000050454">
    <property type="component" value="Unassembled WGS sequence"/>
</dbReference>
<keyword evidence="1" id="KW-0732">Signal</keyword>
<dbReference type="AlphaFoldDB" id="A0A0P7C1H1"/>
<dbReference type="Pfam" id="PF13517">
    <property type="entry name" value="FG-GAP_3"/>
    <property type="match status" value="4"/>
</dbReference>
<comment type="caution">
    <text evidence="3">The sequence shown here is derived from an EMBL/GenBank/DDBJ whole genome shotgun (WGS) entry which is preliminary data.</text>
</comment>
<organism evidence="3 4">
    <name type="scientific">Jiulongibacter sediminis</name>
    <dbReference type="NCBI Taxonomy" id="1605367"/>
    <lineage>
        <taxon>Bacteria</taxon>
        <taxon>Pseudomonadati</taxon>
        <taxon>Bacteroidota</taxon>
        <taxon>Cytophagia</taxon>
        <taxon>Cytophagales</taxon>
        <taxon>Leadbetterellaceae</taxon>
        <taxon>Jiulongibacter</taxon>
    </lineage>
</organism>
<protein>
    <recommendedName>
        <fullName evidence="2">ASPIC/UnbV domain-containing protein</fullName>
    </recommendedName>
</protein>
<reference evidence="3 4" key="1">
    <citation type="submission" date="2015-07" db="EMBL/GenBank/DDBJ databases">
        <title>The draft genome sequence of Leadbetterella sp. JN14-9.</title>
        <authorList>
            <person name="Liu Y."/>
            <person name="Du J."/>
            <person name="Shao Z."/>
        </authorList>
    </citation>
    <scope>NUCLEOTIDE SEQUENCE [LARGE SCALE GENOMIC DNA]</scope>
    <source>
        <strain evidence="3 4">JN14-9</strain>
    </source>
</reference>
<accession>A0A0P7C1H1</accession>
<evidence type="ECO:0000256" key="1">
    <source>
        <dbReference type="ARBA" id="ARBA00022729"/>
    </source>
</evidence>
<dbReference type="Gene3D" id="2.130.10.130">
    <property type="entry name" value="Integrin alpha, N-terminal"/>
    <property type="match status" value="3"/>
</dbReference>
<dbReference type="InterPro" id="IPR013517">
    <property type="entry name" value="FG-GAP"/>
</dbReference>
<proteinExistence type="predicted"/>
<evidence type="ECO:0000259" key="2">
    <source>
        <dbReference type="Pfam" id="PF07593"/>
    </source>
</evidence>
<dbReference type="InterPro" id="IPR028994">
    <property type="entry name" value="Integrin_alpha_N"/>
</dbReference>
<dbReference type="SUPFAM" id="SSF69318">
    <property type="entry name" value="Integrin alpha N-terminal domain"/>
    <property type="match status" value="2"/>
</dbReference>
<sequence length="1070" mass="119595">MKFQKNILFFILSALLLSCKTEPKQLFSTVPADHSNLYFENRIAENEQYNVYDYHNLYNGGGIAVIDINNDGLQDLYFTGNQVYDKLYLNKGDFVFEDISQSAGIQSSDWSTGVSVVDINQDGFLDLYVCKSGNETAENRANHLYINNGNLSFTEMAADFGLADTTHTNHSAFFDFDHDGDLDVYLLTTSNDIRNPNLLHEKDRYGLYTRDRLYINDGKGKFSEEGLRRGIYQNNHGLGLVVADINQDGWEDILASSDFLPNDLVYLNNQDGTFSHKSSDILPYQSRFSMGNDIADLNNDGLLDIMTVDMLPASNEQQKKMLMTSYHVFEVENQLGYEPEFTRNMLFLNQGILNGEPQYTEIGLFTGVASTDWSWAPLIVDFDNDGLKDIAVSNGYLRDVTDSDFVSYNMSFAEKTKSKEEMRAFMNNNAASLPHLKAKNQFFRQTGNLEFKEVTEQWTTVEKGFTNGAVIADLDNDGDFDYITHNINEPVGLFRNNSKNNYLKIKLKGLKSNSLGSGAKIEIDFNHKTQTALNLPVRGYQSSTDPSVIFGIGDEKGMAKVRVVWPSGKVSELENIEINQTIVIDEELAKEQIPSPVGAQTAHFSQSATEIIYQENRFIDYYTENLLLQKYSAPGPAVTVADIDKDGLDEIFVGGNPEWPSKLYGQTEADNFQVISEQSINNEDADAVFFDANSDGYPDLYRVKGSNEVRAPSDKFQDELYINDGHGGFLKARLPGIEFPGSKILAGDFDQDGDLDLFRFGAVLAGNFPSAAKSMLLTNDGKGNFAVTNQFDLGLITDAISADFNKDGRVDILAVGHYSSPKFLMNTLAGFKETESFPHLKGLWNSVAIADLDADGDDDVILGNVGRNYRYPFGVNKPVKVYQSSKLAGFLITYFKDGLEVPVATRDDLIRQFPGLRSKFPNYASYAKVTIDDLKDVFDRQIAEINTMESGVLWNEGNGFLFETLPSVTQQSVVNSILVKDINNDKLPDLVIAGNSRQFEPTNSGFIEGSLGQLLINNGKGQWKIISNQESGLWLKGETRNLIEIKTKKGSEILAARFQKPFIRFNFNTH</sequence>
<dbReference type="PANTHER" id="PTHR16026">
    <property type="entry name" value="CARTILAGE ACIDIC PROTEIN 1"/>
    <property type="match status" value="1"/>
</dbReference>
<dbReference type="InterPro" id="IPR027039">
    <property type="entry name" value="Crtac1"/>
</dbReference>
<name>A0A0P7C1H1_9BACT</name>
<dbReference type="Pfam" id="PF07593">
    <property type="entry name" value="UnbV_ASPIC"/>
    <property type="match status" value="1"/>
</dbReference>
<dbReference type="InterPro" id="IPR011519">
    <property type="entry name" value="UnbV_ASPIC"/>
</dbReference>
<dbReference type="PATRIC" id="fig|1605367.3.peg.3681"/>
<feature type="domain" description="ASPIC/UnbV" evidence="2">
    <location>
        <begin position="517"/>
        <end position="582"/>
    </location>
</feature>